<dbReference type="Proteomes" id="UP000317982">
    <property type="component" value="Unassembled WGS sequence"/>
</dbReference>
<name>A0A545AY59_9ACTN</name>
<evidence type="ECO:0000256" key="1">
    <source>
        <dbReference type="SAM" id="MobiDB-lite"/>
    </source>
</evidence>
<organism evidence="2 3">
    <name type="scientific">Cryptosporangium phraense</name>
    <dbReference type="NCBI Taxonomy" id="2593070"/>
    <lineage>
        <taxon>Bacteria</taxon>
        <taxon>Bacillati</taxon>
        <taxon>Actinomycetota</taxon>
        <taxon>Actinomycetes</taxon>
        <taxon>Cryptosporangiales</taxon>
        <taxon>Cryptosporangiaceae</taxon>
        <taxon>Cryptosporangium</taxon>
    </lineage>
</organism>
<dbReference type="InParanoid" id="A0A545AY59"/>
<keyword evidence="3" id="KW-1185">Reference proteome</keyword>
<dbReference type="AlphaFoldDB" id="A0A545AY59"/>
<proteinExistence type="predicted"/>
<accession>A0A545AY59</accession>
<evidence type="ECO:0000313" key="3">
    <source>
        <dbReference type="Proteomes" id="UP000317982"/>
    </source>
</evidence>
<comment type="caution">
    <text evidence="2">The sequence shown here is derived from an EMBL/GenBank/DDBJ whole genome shotgun (WGS) entry which is preliminary data.</text>
</comment>
<protein>
    <submittedName>
        <fullName evidence="2">Uncharacterized protein</fullName>
    </submittedName>
</protein>
<feature type="region of interest" description="Disordered" evidence="1">
    <location>
        <begin position="1"/>
        <end position="57"/>
    </location>
</feature>
<sequence length="133" mass="13568">MKPFHSFIAPKATTGSRPGSGGPPKTGPLPSRSAPAASRATTTTGTVLVTNPTRGLGRAAARAMADRPSTERPDLPLVGRSTALGRASLTVDDRARTCATARSSSSTRWARSSRSLTIPAGSATAELLRASAV</sequence>
<evidence type="ECO:0000313" key="2">
    <source>
        <dbReference type="EMBL" id="TQS46270.1"/>
    </source>
</evidence>
<feature type="compositionally biased region" description="Low complexity" evidence="1">
    <location>
        <begin position="28"/>
        <end position="57"/>
    </location>
</feature>
<reference evidence="2 3" key="1">
    <citation type="submission" date="2019-07" db="EMBL/GenBank/DDBJ databases">
        <title>Cryptosporangium phraense sp. nov., isolated from plant litter.</title>
        <authorList>
            <person name="Suriyachadkun C."/>
        </authorList>
    </citation>
    <scope>NUCLEOTIDE SEQUENCE [LARGE SCALE GENOMIC DNA]</scope>
    <source>
        <strain evidence="2 3">A-T 5661</strain>
    </source>
</reference>
<dbReference type="EMBL" id="VIRS01000002">
    <property type="protein sequence ID" value="TQS46270.1"/>
    <property type="molecule type" value="Genomic_DNA"/>
</dbReference>
<gene>
    <name evidence="2" type="ORF">FL583_02425</name>
</gene>